<comment type="caution">
    <text evidence="2">The sequence shown here is derived from an EMBL/GenBank/DDBJ whole genome shotgun (WGS) entry which is preliminary data.</text>
</comment>
<evidence type="ECO:0000313" key="2">
    <source>
        <dbReference type="EMBL" id="KAE8732750.1"/>
    </source>
</evidence>
<gene>
    <name evidence="2" type="ORF">F3Y22_tig00001732pilonHSYRG00016</name>
</gene>
<organism evidence="2 3">
    <name type="scientific">Hibiscus syriacus</name>
    <name type="common">Rose of Sharon</name>
    <dbReference type="NCBI Taxonomy" id="106335"/>
    <lineage>
        <taxon>Eukaryota</taxon>
        <taxon>Viridiplantae</taxon>
        <taxon>Streptophyta</taxon>
        <taxon>Embryophyta</taxon>
        <taxon>Tracheophyta</taxon>
        <taxon>Spermatophyta</taxon>
        <taxon>Magnoliopsida</taxon>
        <taxon>eudicotyledons</taxon>
        <taxon>Gunneridae</taxon>
        <taxon>Pentapetalae</taxon>
        <taxon>rosids</taxon>
        <taxon>malvids</taxon>
        <taxon>Malvales</taxon>
        <taxon>Malvaceae</taxon>
        <taxon>Malvoideae</taxon>
        <taxon>Hibiscus</taxon>
    </lineage>
</organism>
<evidence type="ECO:0000313" key="3">
    <source>
        <dbReference type="Proteomes" id="UP000436088"/>
    </source>
</evidence>
<name>A0A6A3CTY6_HIBSY</name>
<proteinExistence type="predicted"/>
<accession>A0A6A3CTY6</accession>
<feature type="region of interest" description="Disordered" evidence="1">
    <location>
        <begin position="106"/>
        <end position="143"/>
    </location>
</feature>
<dbReference type="AlphaFoldDB" id="A0A6A3CTY6"/>
<keyword evidence="3" id="KW-1185">Reference proteome</keyword>
<dbReference type="EMBL" id="VEPZ02000135">
    <property type="protein sequence ID" value="KAE8732750.1"/>
    <property type="molecule type" value="Genomic_DNA"/>
</dbReference>
<sequence>MESIVIERRITKWKHLKQRLGLKSMAMGCCGATWNPRPRISTISILDEEEQTPPTQQLTSRFNAVNSATVPLLVGRRQRRQNQAMPTITSATGMNLAMALAAERNLRGDNDNVGPSPTDQVKTLRRLIEETEGRLDTTEDEKE</sequence>
<dbReference type="Proteomes" id="UP000436088">
    <property type="component" value="Unassembled WGS sequence"/>
</dbReference>
<protein>
    <submittedName>
        <fullName evidence="2">Ethylene-forming enzyme</fullName>
    </submittedName>
</protein>
<evidence type="ECO:0000256" key="1">
    <source>
        <dbReference type="SAM" id="MobiDB-lite"/>
    </source>
</evidence>
<reference evidence="2" key="1">
    <citation type="submission" date="2019-09" db="EMBL/GenBank/DDBJ databases">
        <title>Draft genome information of white flower Hibiscus syriacus.</title>
        <authorList>
            <person name="Kim Y.-M."/>
        </authorList>
    </citation>
    <scope>NUCLEOTIDE SEQUENCE [LARGE SCALE GENOMIC DNA]</scope>
    <source>
        <strain evidence="2">YM2019G1</strain>
    </source>
</reference>
<feature type="compositionally biased region" description="Basic and acidic residues" evidence="1">
    <location>
        <begin position="126"/>
        <end position="137"/>
    </location>
</feature>